<feature type="transmembrane region" description="Helical" evidence="1">
    <location>
        <begin position="63"/>
        <end position="86"/>
    </location>
</feature>
<evidence type="ECO:0000256" key="1">
    <source>
        <dbReference type="SAM" id="Phobius"/>
    </source>
</evidence>
<proteinExistence type="predicted"/>
<keyword evidence="1" id="KW-0812">Transmembrane</keyword>
<feature type="transmembrane region" description="Helical" evidence="1">
    <location>
        <begin position="39"/>
        <end position="57"/>
    </location>
</feature>
<sequence>MSTAAMSTITAPGTAEAADADVTATVPRRRRVLSAARRTAWLLNALFWSAFAVLEAVNHGWLAGLLAAAFFIAPDLTFLVGIGDARGMAKGRLQPRAVPYYNTAHRALVPLALMTLYAFGPVAWAPAFAALCGWLAHISYDRAFGYGLRTKEGFQRD</sequence>
<keyword evidence="1" id="KW-1133">Transmembrane helix</keyword>
<dbReference type="RefSeq" id="WP_307524993.1">
    <property type="nucleotide sequence ID" value="NZ_JAUSZI010000002.1"/>
</dbReference>
<comment type="caution">
    <text evidence="2">The sequence shown here is derived from an EMBL/GenBank/DDBJ whole genome shotgun (WGS) entry which is preliminary data.</text>
</comment>
<protein>
    <recommendedName>
        <fullName evidence="4">DUF4260 family protein</fullName>
    </recommendedName>
</protein>
<feature type="transmembrane region" description="Helical" evidence="1">
    <location>
        <begin position="107"/>
        <end position="136"/>
    </location>
</feature>
<keyword evidence="3" id="KW-1185">Reference proteome</keyword>
<dbReference type="InterPro" id="IPR025356">
    <property type="entry name" value="DUF4260"/>
</dbReference>
<keyword evidence="1" id="KW-0472">Membrane</keyword>
<reference evidence="2 3" key="1">
    <citation type="submission" date="2023-07" db="EMBL/GenBank/DDBJ databases">
        <title>Comparative genomics of wheat-associated soil bacteria to identify genetic determinants of phenazine resistance.</title>
        <authorList>
            <person name="Mouncey N."/>
        </authorList>
    </citation>
    <scope>NUCLEOTIDE SEQUENCE [LARGE SCALE GENOMIC DNA]</scope>
    <source>
        <strain evidence="2 3">V2I4</strain>
    </source>
</reference>
<accession>A0ABU0T3Z6</accession>
<organism evidence="2 3">
    <name type="scientific">Streptomyces umbrinus</name>
    <dbReference type="NCBI Taxonomy" id="67370"/>
    <lineage>
        <taxon>Bacteria</taxon>
        <taxon>Bacillati</taxon>
        <taxon>Actinomycetota</taxon>
        <taxon>Actinomycetes</taxon>
        <taxon>Kitasatosporales</taxon>
        <taxon>Streptomycetaceae</taxon>
        <taxon>Streptomyces</taxon>
        <taxon>Streptomyces phaeochromogenes group</taxon>
    </lineage>
</organism>
<evidence type="ECO:0000313" key="2">
    <source>
        <dbReference type="EMBL" id="MDQ1029696.1"/>
    </source>
</evidence>
<dbReference type="EMBL" id="JAUSZI010000002">
    <property type="protein sequence ID" value="MDQ1029696.1"/>
    <property type="molecule type" value="Genomic_DNA"/>
</dbReference>
<evidence type="ECO:0000313" key="3">
    <source>
        <dbReference type="Proteomes" id="UP001230328"/>
    </source>
</evidence>
<gene>
    <name evidence="2" type="ORF">QF035_007278</name>
</gene>
<name>A0ABU0T3Z6_9ACTN</name>
<dbReference type="Proteomes" id="UP001230328">
    <property type="component" value="Unassembled WGS sequence"/>
</dbReference>
<dbReference type="Pfam" id="PF14079">
    <property type="entry name" value="DUF4260"/>
    <property type="match status" value="1"/>
</dbReference>
<evidence type="ECO:0008006" key="4">
    <source>
        <dbReference type="Google" id="ProtNLM"/>
    </source>
</evidence>